<name>E4V399_ARTGP</name>
<dbReference type="GeneID" id="10025475"/>
<dbReference type="VEuPathDB" id="FungiDB:MGYG_07481"/>
<protein>
    <submittedName>
        <fullName evidence="1">Uncharacterized protein</fullName>
    </submittedName>
</protein>
<dbReference type="STRING" id="535722.E4V399"/>
<dbReference type="Proteomes" id="UP000002669">
    <property type="component" value="Unassembled WGS sequence"/>
</dbReference>
<proteinExistence type="predicted"/>
<dbReference type="AlphaFoldDB" id="E4V399"/>
<dbReference type="eggNOG" id="ENOG502S952">
    <property type="taxonomic scope" value="Eukaryota"/>
</dbReference>
<keyword evidence="2" id="KW-1185">Reference proteome</keyword>
<gene>
    <name evidence="1" type="ORF">MGYG_07481</name>
</gene>
<dbReference type="OrthoDB" id="2588098at2759"/>
<organism evidence="2">
    <name type="scientific">Arthroderma gypseum (strain ATCC MYA-4604 / CBS 118893)</name>
    <name type="common">Microsporum gypseum</name>
    <dbReference type="NCBI Taxonomy" id="535722"/>
    <lineage>
        <taxon>Eukaryota</taxon>
        <taxon>Fungi</taxon>
        <taxon>Dikarya</taxon>
        <taxon>Ascomycota</taxon>
        <taxon>Pezizomycotina</taxon>
        <taxon>Eurotiomycetes</taxon>
        <taxon>Eurotiomycetidae</taxon>
        <taxon>Onygenales</taxon>
        <taxon>Arthrodermataceae</taxon>
        <taxon>Nannizzia</taxon>
    </lineage>
</organism>
<sequence>MPHSFYPTDQEWVLRNLAPREFLRPTAAALDKAYIHGPFIDAISFGCNAVWAGDCLDIVPITYLDEGGPWKDIGDQVAQDIERIWKRKFGENWRIHVQEKERPKYEDRMRTERLITEWSKDSGTNLARETDTE</sequence>
<dbReference type="HOGENOM" id="CLU_1906250_0_0_1"/>
<dbReference type="InParanoid" id="E4V399"/>
<dbReference type="RefSeq" id="XP_003170236.1">
    <property type="nucleotide sequence ID" value="XM_003170188.1"/>
</dbReference>
<accession>E4V399</accession>
<reference evidence="2" key="1">
    <citation type="journal article" date="2012" name="MBio">
        <title>Comparative genome analysis of Trichophyton rubrum and related dermatophytes reveals candidate genes involved in infection.</title>
        <authorList>
            <person name="Martinez D.A."/>
            <person name="Oliver B.G."/>
            <person name="Graeser Y."/>
            <person name="Goldberg J.M."/>
            <person name="Li W."/>
            <person name="Martinez-Rossi N.M."/>
            <person name="Monod M."/>
            <person name="Shelest E."/>
            <person name="Barton R.C."/>
            <person name="Birch E."/>
            <person name="Brakhage A.A."/>
            <person name="Chen Z."/>
            <person name="Gurr S.J."/>
            <person name="Heiman D."/>
            <person name="Heitman J."/>
            <person name="Kosti I."/>
            <person name="Rossi A."/>
            <person name="Saif S."/>
            <person name="Samalova M."/>
            <person name="Saunders C.W."/>
            <person name="Shea T."/>
            <person name="Summerbell R.C."/>
            <person name="Xu J."/>
            <person name="Young S."/>
            <person name="Zeng Q."/>
            <person name="Birren B.W."/>
            <person name="Cuomo C.A."/>
            <person name="White T.C."/>
        </authorList>
    </citation>
    <scope>NUCLEOTIDE SEQUENCE [LARGE SCALE GENOMIC DNA]</scope>
    <source>
        <strain evidence="2">ATCC MYA-4604 / CBS 118893</strain>
    </source>
</reference>
<evidence type="ECO:0000313" key="1">
    <source>
        <dbReference type="EMBL" id="EFR04473.1"/>
    </source>
</evidence>
<dbReference type="EMBL" id="DS989828">
    <property type="protein sequence ID" value="EFR04473.1"/>
    <property type="molecule type" value="Genomic_DNA"/>
</dbReference>
<evidence type="ECO:0000313" key="2">
    <source>
        <dbReference type="Proteomes" id="UP000002669"/>
    </source>
</evidence>